<evidence type="ECO:0000313" key="2">
    <source>
        <dbReference type="Proteomes" id="UP001195963"/>
    </source>
</evidence>
<accession>A0ABS7DY20</accession>
<proteinExistence type="predicted"/>
<dbReference type="Gene3D" id="3.30.429.10">
    <property type="entry name" value="Macrophage Migration Inhibitory Factor"/>
    <property type="match status" value="1"/>
</dbReference>
<sequence length="123" mass="14154">MPHVEIKYSDNVDIETSHIFDVVEKIINDMDTSAGECKSRAYPCSQYKYPHILIVISLLTKPHRNQAFTHILSEKISEGIKKLFKQSLYFSLSIEYNSANYMTDIHLVEGDKLQGMEDNLISQ</sequence>
<protein>
    <recommendedName>
        <fullName evidence="3">5-carboxymethyl-2-hydroxymuconate isomerase</fullName>
    </recommendedName>
</protein>
<keyword evidence="2" id="KW-1185">Reference proteome</keyword>
<gene>
    <name evidence="1" type="ORF">K0625_01110</name>
</gene>
<comment type="caution">
    <text evidence="1">The sequence shown here is derived from an EMBL/GenBank/DDBJ whole genome shotgun (WGS) entry which is preliminary data.</text>
</comment>
<dbReference type="RefSeq" id="WP_220107974.1">
    <property type="nucleotide sequence ID" value="NZ_JAHZST010000001.1"/>
</dbReference>
<dbReference type="InterPro" id="IPR014347">
    <property type="entry name" value="Tautomerase/MIF_sf"/>
</dbReference>
<dbReference type="Proteomes" id="UP001195963">
    <property type="component" value="Unassembled WGS sequence"/>
</dbReference>
<name>A0ABS7DY20_9GAMM</name>
<evidence type="ECO:0008006" key="3">
    <source>
        <dbReference type="Google" id="ProtNLM"/>
    </source>
</evidence>
<reference evidence="1 2" key="1">
    <citation type="submission" date="2021-07" db="EMBL/GenBank/DDBJ databases">
        <title>Shewanella sp. nov, isolated from SCS.</title>
        <authorList>
            <person name="Cao W.R."/>
        </authorList>
    </citation>
    <scope>NUCLEOTIDE SEQUENCE [LARGE SCALE GENOMIC DNA]</scope>
    <source>
        <strain evidence="1 2">NR704-98</strain>
    </source>
</reference>
<organism evidence="1 2">
    <name type="scientific">Shewanella nanhaiensis</name>
    <dbReference type="NCBI Taxonomy" id="2864872"/>
    <lineage>
        <taxon>Bacteria</taxon>
        <taxon>Pseudomonadati</taxon>
        <taxon>Pseudomonadota</taxon>
        <taxon>Gammaproteobacteria</taxon>
        <taxon>Alteromonadales</taxon>
        <taxon>Shewanellaceae</taxon>
        <taxon>Shewanella</taxon>
    </lineage>
</organism>
<evidence type="ECO:0000313" key="1">
    <source>
        <dbReference type="EMBL" id="MBW8182252.1"/>
    </source>
</evidence>
<dbReference type="EMBL" id="JAHZST010000001">
    <property type="protein sequence ID" value="MBW8182252.1"/>
    <property type="molecule type" value="Genomic_DNA"/>
</dbReference>
<dbReference type="SUPFAM" id="SSF55331">
    <property type="entry name" value="Tautomerase/MIF"/>
    <property type="match status" value="1"/>
</dbReference>